<reference evidence="3 4" key="1">
    <citation type="submission" date="2018-06" db="EMBL/GenBank/DDBJ databases">
        <title>Comparative genomics reveals the genomic features of Rhizophagus irregularis, R. cerebriforme, R. diaphanum and Gigaspora rosea, and their symbiotic lifestyle signature.</title>
        <authorList>
            <person name="Morin E."/>
            <person name="San Clemente H."/>
            <person name="Chen E.C.H."/>
            <person name="De La Providencia I."/>
            <person name="Hainaut M."/>
            <person name="Kuo A."/>
            <person name="Kohler A."/>
            <person name="Murat C."/>
            <person name="Tang N."/>
            <person name="Roy S."/>
            <person name="Loubradou J."/>
            <person name="Henrissat B."/>
            <person name="Grigoriev I.V."/>
            <person name="Corradi N."/>
            <person name="Roux C."/>
            <person name="Martin F.M."/>
        </authorList>
    </citation>
    <scope>NUCLEOTIDE SEQUENCE [LARGE SCALE GENOMIC DNA]</scope>
    <source>
        <strain evidence="3 4">DAOM 227022</strain>
    </source>
</reference>
<dbReference type="STRING" id="658196.A0A397SWD4"/>
<proteinExistence type="predicted"/>
<accession>A0A397SWD4</accession>
<dbReference type="SUPFAM" id="SSF52540">
    <property type="entry name" value="P-loop containing nucleoside triphosphate hydrolases"/>
    <property type="match status" value="1"/>
</dbReference>
<evidence type="ECO:0000313" key="4">
    <source>
        <dbReference type="Proteomes" id="UP000265703"/>
    </source>
</evidence>
<dbReference type="GO" id="GO:0005525">
    <property type="term" value="F:GTP binding"/>
    <property type="evidence" value="ECO:0007669"/>
    <property type="project" value="InterPro"/>
</dbReference>
<organism evidence="3 4">
    <name type="scientific">Glomus cerebriforme</name>
    <dbReference type="NCBI Taxonomy" id="658196"/>
    <lineage>
        <taxon>Eukaryota</taxon>
        <taxon>Fungi</taxon>
        <taxon>Fungi incertae sedis</taxon>
        <taxon>Mucoromycota</taxon>
        <taxon>Glomeromycotina</taxon>
        <taxon>Glomeromycetes</taxon>
        <taxon>Glomerales</taxon>
        <taxon>Glomeraceae</taxon>
        <taxon>Glomus</taxon>
    </lineage>
</organism>
<name>A0A397SWD4_9GLOM</name>
<keyword evidence="1" id="KW-0547">Nucleotide-binding</keyword>
<evidence type="ECO:0000313" key="3">
    <source>
        <dbReference type="EMBL" id="RIA89982.1"/>
    </source>
</evidence>
<dbReference type="AlphaFoldDB" id="A0A397SWD4"/>
<feature type="domain" description="AIG1-type G" evidence="2">
    <location>
        <begin position="63"/>
        <end position="199"/>
    </location>
</feature>
<dbReference type="EMBL" id="QKYT01000197">
    <property type="protein sequence ID" value="RIA89982.1"/>
    <property type="molecule type" value="Genomic_DNA"/>
</dbReference>
<evidence type="ECO:0000256" key="1">
    <source>
        <dbReference type="ARBA" id="ARBA00022741"/>
    </source>
</evidence>
<dbReference type="Pfam" id="PF04548">
    <property type="entry name" value="AIG1"/>
    <property type="match status" value="1"/>
</dbReference>
<keyword evidence="4" id="KW-1185">Reference proteome</keyword>
<dbReference type="InterPro" id="IPR006703">
    <property type="entry name" value="G_AIG1"/>
</dbReference>
<dbReference type="OrthoDB" id="8954335at2759"/>
<dbReference type="InterPro" id="IPR027417">
    <property type="entry name" value="P-loop_NTPase"/>
</dbReference>
<dbReference type="Gene3D" id="3.40.50.300">
    <property type="entry name" value="P-loop containing nucleotide triphosphate hydrolases"/>
    <property type="match status" value="1"/>
</dbReference>
<evidence type="ECO:0000259" key="2">
    <source>
        <dbReference type="Pfam" id="PF04548"/>
    </source>
</evidence>
<dbReference type="Proteomes" id="UP000265703">
    <property type="component" value="Unassembled WGS sequence"/>
</dbReference>
<protein>
    <recommendedName>
        <fullName evidence="2">AIG1-type G domain-containing protein</fullName>
    </recommendedName>
</protein>
<gene>
    <name evidence="3" type="ORF">C1645_823990</name>
</gene>
<sequence>MPLDCIKNTLEIRIKAVKRFPDLIGFYETKKKANQEAKNIKENKALISQCIYKVETQEDEAENILLISHTGSGKSTLANVLTNNTNDFKIGEGLNSKTIKFKGKVFNIFDQEIQIMIKYRVFDTVGIGNTKLSSWKVMLDLAEAIYIMRRGIKRVFVVVEKLTDKEMKVFNMAEEIFGKEIFEYITVIISKYNNFKQIERKSNDSDRETLSKKFKCQMDIIYVDSPLLNNYEKQVSNEKDRESTRKALLKYLRSEKCQKNYELENWNTTCVRINDYMNAKKWKDNKDTKGANEKEKSNIKISKAKIRAKIEIFSFGNIHFDAKFKNCCSII</sequence>
<comment type="caution">
    <text evidence="3">The sequence shown here is derived from an EMBL/GenBank/DDBJ whole genome shotgun (WGS) entry which is preliminary data.</text>
</comment>